<evidence type="ECO:0000259" key="2">
    <source>
        <dbReference type="Pfam" id="PF01734"/>
    </source>
</evidence>
<protein>
    <recommendedName>
        <fullName evidence="2">PNPLA domain-containing protein</fullName>
    </recommendedName>
</protein>
<organism evidence="3">
    <name type="scientific">viral metagenome</name>
    <dbReference type="NCBI Taxonomy" id="1070528"/>
    <lineage>
        <taxon>unclassified sequences</taxon>
        <taxon>metagenomes</taxon>
        <taxon>organismal metagenomes</taxon>
    </lineage>
</organism>
<dbReference type="InterPro" id="IPR002641">
    <property type="entry name" value="PNPLA_dom"/>
</dbReference>
<dbReference type="GO" id="GO:0019433">
    <property type="term" value="P:triglyceride catabolic process"/>
    <property type="evidence" value="ECO:0007669"/>
    <property type="project" value="TreeGrafter"/>
</dbReference>
<proteinExistence type="predicted"/>
<dbReference type="PANTHER" id="PTHR12406">
    <property type="entry name" value="CALCIUM-INDEPENDENT PHOSPHOLIPASE A2 IPLA2 -RELATED"/>
    <property type="match status" value="1"/>
</dbReference>
<dbReference type="GO" id="GO:0016020">
    <property type="term" value="C:membrane"/>
    <property type="evidence" value="ECO:0007669"/>
    <property type="project" value="TreeGrafter"/>
</dbReference>
<sequence>MSFIYLYKLFLFLFFMKQSLLFTTVIRNKIPCCLGKMKKSTQLKSENVHNIHTVNDNIWYKQNEVDKFLYNNEFIQNKKLISLSPGGYKGFYVLGICKYIKENYNLDNYIFTGASAGAWNSLILSFKGDFNDIEQHLVNKQIQHARNLYEMEHMLKYKILTKYTSDDFDLRRLFIGVTTVKKCNYNTTIFSGFNNLEDALNCCIASSHIPLVTGGLTNVYRNFISFDGGFSKYPYLNITTPVLHITPSIWEKKDKNEVIKITDYTTLFSKKSFVFSDMVNQGYKDASENKDILDEIFLFL</sequence>
<dbReference type="InterPro" id="IPR033562">
    <property type="entry name" value="PLPL"/>
</dbReference>
<accession>A0A6C0ER78</accession>
<name>A0A6C0ER78_9ZZZZ</name>
<dbReference type="EMBL" id="MN738924">
    <property type="protein sequence ID" value="QHT31686.1"/>
    <property type="molecule type" value="Genomic_DNA"/>
</dbReference>
<dbReference type="Gene3D" id="3.40.1090.10">
    <property type="entry name" value="Cytosolic phospholipase A2 catalytic domain"/>
    <property type="match status" value="1"/>
</dbReference>
<feature type="domain" description="PNPLA" evidence="2">
    <location>
        <begin position="82"/>
        <end position="230"/>
    </location>
</feature>
<reference evidence="3" key="1">
    <citation type="journal article" date="2020" name="Nature">
        <title>Giant virus diversity and host interactions through global metagenomics.</title>
        <authorList>
            <person name="Schulz F."/>
            <person name="Roux S."/>
            <person name="Paez-Espino D."/>
            <person name="Jungbluth S."/>
            <person name="Walsh D.A."/>
            <person name="Denef V.J."/>
            <person name="McMahon K.D."/>
            <person name="Konstantinidis K.T."/>
            <person name="Eloe-Fadrosh E.A."/>
            <person name="Kyrpides N.C."/>
            <person name="Woyke T."/>
        </authorList>
    </citation>
    <scope>NUCLEOTIDE SEQUENCE</scope>
    <source>
        <strain evidence="3">GVMAG-M-3300009155-48</strain>
    </source>
</reference>
<dbReference type="SUPFAM" id="SSF52151">
    <property type="entry name" value="FabD/lysophospholipase-like"/>
    <property type="match status" value="1"/>
</dbReference>
<dbReference type="GO" id="GO:0004806">
    <property type="term" value="F:triacylglycerol lipase activity"/>
    <property type="evidence" value="ECO:0007669"/>
    <property type="project" value="TreeGrafter"/>
</dbReference>
<evidence type="ECO:0000313" key="3">
    <source>
        <dbReference type="EMBL" id="QHT31686.1"/>
    </source>
</evidence>
<keyword evidence="1" id="KW-0443">Lipid metabolism</keyword>
<dbReference type="GO" id="GO:0005811">
    <property type="term" value="C:lipid droplet"/>
    <property type="evidence" value="ECO:0007669"/>
    <property type="project" value="TreeGrafter"/>
</dbReference>
<dbReference type="AlphaFoldDB" id="A0A6C0ER78"/>
<evidence type="ECO:0000256" key="1">
    <source>
        <dbReference type="ARBA" id="ARBA00023098"/>
    </source>
</evidence>
<dbReference type="GO" id="GO:0005737">
    <property type="term" value="C:cytoplasm"/>
    <property type="evidence" value="ECO:0007669"/>
    <property type="project" value="TreeGrafter"/>
</dbReference>
<dbReference type="PANTHER" id="PTHR12406:SF7">
    <property type="entry name" value="PATATIN-LIKE PHOSPHOLIPASE DOMAIN-CONTAINING PROTEIN 4"/>
    <property type="match status" value="1"/>
</dbReference>
<dbReference type="GO" id="GO:0055088">
    <property type="term" value="P:lipid homeostasis"/>
    <property type="evidence" value="ECO:0007669"/>
    <property type="project" value="TreeGrafter"/>
</dbReference>
<dbReference type="InterPro" id="IPR016035">
    <property type="entry name" value="Acyl_Trfase/lysoPLipase"/>
</dbReference>
<dbReference type="Pfam" id="PF01734">
    <property type="entry name" value="Patatin"/>
    <property type="match status" value="1"/>
</dbReference>